<dbReference type="SUPFAM" id="SSF54695">
    <property type="entry name" value="POZ domain"/>
    <property type="match status" value="1"/>
</dbReference>
<name>R8BK27_PHAM7</name>
<dbReference type="CDD" id="cd18186">
    <property type="entry name" value="BTB_POZ_ZBTB_KLHL-like"/>
    <property type="match status" value="1"/>
</dbReference>
<feature type="compositionally biased region" description="Basic residues" evidence="1">
    <location>
        <begin position="270"/>
        <end position="281"/>
    </location>
</feature>
<dbReference type="InterPro" id="IPR011333">
    <property type="entry name" value="SKP1/BTB/POZ_sf"/>
</dbReference>
<dbReference type="PANTHER" id="PTHR47843">
    <property type="entry name" value="BTB DOMAIN-CONTAINING PROTEIN-RELATED"/>
    <property type="match status" value="1"/>
</dbReference>
<keyword evidence="4" id="KW-1185">Reference proteome</keyword>
<dbReference type="HOGENOM" id="CLU_068952_0_0_1"/>
<evidence type="ECO:0000259" key="2">
    <source>
        <dbReference type="PROSITE" id="PS50097"/>
    </source>
</evidence>
<dbReference type="EMBL" id="KB933133">
    <property type="protein sequence ID" value="EON99708.1"/>
    <property type="molecule type" value="Genomic_DNA"/>
</dbReference>
<dbReference type="Gene3D" id="3.30.710.10">
    <property type="entry name" value="Potassium Channel Kv1.1, Chain A"/>
    <property type="match status" value="1"/>
</dbReference>
<dbReference type="eggNOG" id="ENOG502S0VB">
    <property type="taxonomic scope" value="Eukaryota"/>
</dbReference>
<dbReference type="GeneID" id="19325236"/>
<dbReference type="InterPro" id="IPR000210">
    <property type="entry name" value="BTB/POZ_dom"/>
</dbReference>
<dbReference type="AlphaFoldDB" id="R8BK27"/>
<reference evidence="4" key="1">
    <citation type="journal article" date="2013" name="Genome Announc.">
        <title>Draft genome sequence of the ascomycete Phaeoacremonium aleophilum strain UCR-PA7, a causal agent of the esca disease complex in grapevines.</title>
        <authorList>
            <person name="Blanco-Ulate B."/>
            <person name="Rolshausen P."/>
            <person name="Cantu D."/>
        </authorList>
    </citation>
    <scope>NUCLEOTIDE SEQUENCE [LARGE SCALE GENOMIC DNA]</scope>
    <source>
        <strain evidence="4">UCR-PA7</strain>
    </source>
</reference>
<dbReference type="PROSITE" id="PS50097">
    <property type="entry name" value="BTB"/>
    <property type="match status" value="1"/>
</dbReference>
<feature type="compositionally biased region" description="Acidic residues" evidence="1">
    <location>
        <begin position="1"/>
        <end position="29"/>
    </location>
</feature>
<dbReference type="PANTHER" id="PTHR47843:SF3">
    <property type="entry name" value="BTB DOMAIN-CONTAINING PROTEIN"/>
    <property type="match status" value="1"/>
</dbReference>
<dbReference type="OrthoDB" id="3926209at2759"/>
<feature type="region of interest" description="Disordered" evidence="1">
    <location>
        <begin position="1"/>
        <end position="42"/>
    </location>
</feature>
<feature type="region of interest" description="Disordered" evidence="1">
    <location>
        <begin position="257"/>
        <end position="281"/>
    </location>
</feature>
<dbReference type="KEGG" id="tmn:UCRPA7_4753"/>
<evidence type="ECO:0000256" key="1">
    <source>
        <dbReference type="SAM" id="MobiDB-lite"/>
    </source>
</evidence>
<dbReference type="Proteomes" id="UP000014074">
    <property type="component" value="Unassembled WGS sequence"/>
</dbReference>
<sequence length="281" mass="31162">MADFTEEFAEDVPSTEDPSGDVEMAEDKEETANGQAALPFPDDDIADPPAPRVTFLSYLASPVVTLLVGNGKEETILTAHQGLLTTSPYFREACAQFSDDGSPRQIELTSDDIDAVGCFLEFLYTGDYFPKKIPGQRQLEADDSIPKVDETGDQLLKHARVYTLAEKFQLPGLKNLASSKIHCVNSTAKGEIAYARYVYAFTPKDDTAIRAPVANFWATRSHSLRAEAEEEFRSLCLEYPQFGYDVLTRVLDEKLKREKNDKMHPAAGSARKRARHSSNVA</sequence>
<evidence type="ECO:0000313" key="4">
    <source>
        <dbReference type="Proteomes" id="UP000014074"/>
    </source>
</evidence>
<protein>
    <recommendedName>
        <fullName evidence="2">BTB domain-containing protein</fullName>
    </recommendedName>
</protein>
<dbReference type="Pfam" id="PF00651">
    <property type="entry name" value="BTB"/>
    <property type="match status" value="1"/>
</dbReference>
<evidence type="ECO:0000313" key="3">
    <source>
        <dbReference type="EMBL" id="EON99708.1"/>
    </source>
</evidence>
<proteinExistence type="predicted"/>
<dbReference type="RefSeq" id="XP_007915495.1">
    <property type="nucleotide sequence ID" value="XM_007917304.1"/>
</dbReference>
<organism evidence="3 4">
    <name type="scientific">Phaeoacremonium minimum (strain UCR-PA7)</name>
    <name type="common">Esca disease fungus</name>
    <name type="synonym">Togninia minima</name>
    <dbReference type="NCBI Taxonomy" id="1286976"/>
    <lineage>
        <taxon>Eukaryota</taxon>
        <taxon>Fungi</taxon>
        <taxon>Dikarya</taxon>
        <taxon>Ascomycota</taxon>
        <taxon>Pezizomycotina</taxon>
        <taxon>Sordariomycetes</taxon>
        <taxon>Sordariomycetidae</taxon>
        <taxon>Togniniales</taxon>
        <taxon>Togniniaceae</taxon>
        <taxon>Phaeoacremonium</taxon>
    </lineage>
</organism>
<feature type="domain" description="BTB" evidence="2">
    <location>
        <begin position="62"/>
        <end position="132"/>
    </location>
</feature>
<gene>
    <name evidence="3" type="ORF">UCRPA7_4753</name>
</gene>
<accession>R8BK27</accession>